<dbReference type="PANTHER" id="PTHR34276">
    <property type="entry name" value="MINI-RIBONUCLEASE 3"/>
    <property type="match status" value="1"/>
</dbReference>
<keyword evidence="4" id="KW-0963">Cytoplasm</keyword>
<feature type="domain" description="RNase III" evidence="5">
    <location>
        <begin position="9"/>
        <end position="140"/>
    </location>
</feature>
<evidence type="ECO:0000259" key="5">
    <source>
        <dbReference type="SMART" id="SM00535"/>
    </source>
</evidence>
<comment type="subcellular location">
    <subcellularLocation>
        <location evidence="4">Cytoplasm</location>
    </subcellularLocation>
</comment>
<dbReference type="GO" id="GO:0006364">
    <property type="term" value="P:rRNA processing"/>
    <property type="evidence" value="ECO:0007669"/>
    <property type="project" value="UniProtKB-UniRule"/>
</dbReference>
<dbReference type="HAMAP" id="MF_01468">
    <property type="entry name" value="RNase_Mini_III"/>
    <property type="match status" value="1"/>
</dbReference>
<dbReference type="SMART" id="SM00535">
    <property type="entry name" value="RIBOc"/>
    <property type="match status" value="1"/>
</dbReference>
<dbReference type="SUPFAM" id="SSF69065">
    <property type="entry name" value="RNase III domain-like"/>
    <property type="match status" value="1"/>
</dbReference>
<dbReference type="RefSeq" id="WP_072864619.1">
    <property type="nucleotide sequence ID" value="NZ_FQUI01000018.1"/>
</dbReference>
<keyword evidence="7" id="KW-1185">Reference proteome</keyword>
<dbReference type="STRING" id="1122195.SAMN02745164_01268"/>
<name>A0A1M4WUZ3_MARH1</name>
<gene>
    <name evidence="4" type="primary">mrnC</name>
    <name evidence="6" type="ORF">SAMN02745164_01268</name>
</gene>
<keyword evidence="4" id="KW-0698">rRNA processing</keyword>
<comment type="similarity">
    <text evidence="4">Belongs to the MrnC RNase family.</text>
</comment>
<dbReference type="Pfam" id="PF00636">
    <property type="entry name" value="Ribonuclease_3"/>
    <property type="match status" value="1"/>
</dbReference>
<dbReference type="InterPro" id="IPR008226">
    <property type="entry name" value="Mini3_fam"/>
</dbReference>
<organism evidence="6 7">
    <name type="scientific">Marinitoga hydrogenitolerans (strain DSM 16785 / JCM 12826 / AT1271)</name>
    <dbReference type="NCBI Taxonomy" id="1122195"/>
    <lineage>
        <taxon>Bacteria</taxon>
        <taxon>Thermotogati</taxon>
        <taxon>Thermotogota</taxon>
        <taxon>Thermotogae</taxon>
        <taxon>Petrotogales</taxon>
        <taxon>Petrotogaceae</taxon>
        <taxon>Marinitoga</taxon>
    </lineage>
</organism>
<keyword evidence="4" id="KW-0699">rRNA-binding</keyword>
<evidence type="ECO:0000256" key="1">
    <source>
        <dbReference type="ARBA" id="ARBA00022722"/>
    </source>
</evidence>
<dbReference type="Proteomes" id="UP000184334">
    <property type="component" value="Unassembled WGS sequence"/>
</dbReference>
<evidence type="ECO:0000256" key="4">
    <source>
        <dbReference type="HAMAP-Rule" id="MF_01468"/>
    </source>
</evidence>
<dbReference type="GO" id="GO:0005737">
    <property type="term" value="C:cytoplasm"/>
    <property type="evidence" value="ECO:0007669"/>
    <property type="project" value="UniProtKB-SubCell"/>
</dbReference>
<dbReference type="AlphaFoldDB" id="A0A1M4WUZ3"/>
<comment type="function">
    <text evidence="4">Involved in correct processing of both the 5' and 3' ends of 23S rRNA precursor. Processes 30S rRNA precursor transcript even in absence of ribonuclease 3 (Rnc); Rnc processes 30S rRNA into smaller rRNA precursors.</text>
</comment>
<keyword evidence="4" id="KW-0690">Ribosome biogenesis</keyword>
<dbReference type="PIRSF" id="PIRSF005520">
    <property type="entry name" value="UCP005520"/>
    <property type="match status" value="1"/>
</dbReference>
<evidence type="ECO:0000313" key="6">
    <source>
        <dbReference type="EMBL" id="SHE84987.1"/>
    </source>
</evidence>
<dbReference type="Gene3D" id="1.10.1520.10">
    <property type="entry name" value="Ribonuclease III domain"/>
    <property type="match status" value="1"/>
</dbReference>
<keyword evidence="2 4" id="KW-0255">Endonuclease</keyword>
<dbReference type="PANTHER" id="PTHR34276:SF1">
    <property type="entry name" value="MINI-RIBONUCLEASE 3"/>
    <property type="match status" value="1"/>
</dbReference>
<keyword evidence="1 4" id="KW-0540">Nuclease</keyword>
<reference evidence="6" key="1">
    <citation type="submission" date="2016-11" db="EMBL/GenBank/DDBJ databases">
        <authorList>
            <person name="Varghese N."/>
            <person name="Submissions S."/>
        </authorList>
    </citation>
    <scope>NUCLEOTIDE SEQUENCE [LARGE SCALE GENOMIC DNA]</scope>
    <source>
        <strain evidence="6">DSM 16785</strain>
    </source>
</reference>
<evidence type="ECO:0000313" key="7">
    <source>
        <dbReference type="Proteomes" id="UP000184334"/>
    </source>
</evidence>
<dbReference type="GO" id="GO:0019843">
    <property type="term" value="F:rRNA binding"/>
    <property type="evidence" value="ECO:0007669"/>
    <property type="project" value="UniProtKB-UniRule"/>
</dbReference>
<evidence type="ECO:0000256" key="2">
    <source>
        <dbReference type="ARBA" id="ARBA00022759"/>
    </source>
</evidence>
<comment type="subunit">
    <text evidence="4">Homodimer.</text>
</comment>
<keyword evidence="3 4" id="KW-0378">Hydrolase</keyword>
<dbReference type="InterPro" id="IPR000999">
    <property type="entry name" value="RNase_III_dom"/>
</dbReference>
<dbReference type="InterPro" id="IPR036389">
    <property type="entry name" value="RNase_III_sf"/>
</dbReference>
<comment type="cofactor">
    <cofactor evidence="4">
        <name>Mg(2+)</name>
        <dbReference type="ChEBI" id="CHEBI:18420"/>
    </cofactor>
</comment>
<dbReference type="EC" id="3.1.26.-" evidence="4"/>
<protein>
    <recommendedName>
        <fullName evidence="4">Mini-ribonuclease 3</fullName>
        <shortName evidence="4">Mini-3</shortName>
        <shortName evidence="4">Mini-RNase 3</shortName>
        <ecNumber evidence="4">3.1.26.-</ecNumber>
    </recommendedName>
    <alternativeName>
        <fullName evidence="4">Mini-RNase III</fullName>
        <shortName evidence="4">Mini-III</shortName>
    </alternativeName>
</protein>
<dbReference type="GO" id="GO:0004525">
    <property type="term" value="F:ribonuclease III activity"/>
    <property type="evidence" value="ECO:0007669"/>
    <property type="project" value="InterPro"/>
</dbReference>
<keyword evidence="4" id="KW-0460">Magnesium</keyword>
<proteinExistence type="inferred from homology"/>
<dbReference type="EMBL" id="FQUI01000018">
    <property type="protein sequence ID" value="SHE84987.1"/>
    <property type="molecule type" value="Genomic_DNA"/>
</dbReference>
<comment type="caution">
    <text evidence="6">The sequence shown here is derived from an EMBL/GenBank/DDBJ whole genome shotgun (WGS) entry which is preliminary data.</text>
</comment>
<accession>A0A1M4WUZ3</accession>
<evidence type="ECO:0000256" key="3">
    <source>
        <dbReference type="ARBA" id="ARBA00022801"/>
    </source>
</evidence>
<dbReference type="OrthoDB" id="46571at2"/>
<sequence length="140" mass="16079">MSEFNNLGKLFESKIKDLREVPVDTFAYIGDAVINLYFINYIIDTGRKKAGKLHNESKNYVSAKAQAKIVDNILNSFNEEEKNIYKRGLNSKGAKKRGNDLEYRKATAFETVIGYLFLKKDYSRLNEILESSKNVLGERK</sequence>
<dbReference type="CDD" id="cd00593">
    <property type="entry name" value="RIBOc"/>
    <property type="match status" value="1"/>
</dbReference>
<feature type="active site" evidence="4">
    <location>
        <position position="31"/>
    </location>
</feature>
<keyword evidence="4" id="KW-0694">RNA-binding</keyword>